<organism evidence="2 3">
    <name type="scientific">Thermaerobacter composti</name>
    <dbReference type="NCBI Taxonomy" id="554949"/>
    <lineage>
        <taxon>Bacteria</taxon>
        <taxon>Bacillati</taxon>
        <taxon>Bacillota</taxon>
        <taxon>Clostridia</taxon>
        <taxon>Eubacteriales</taxon>
        <taxon>Clostridiales Family XVII. Incertae Sedis</taxon>
        <taxon>Thermaerobacter</taxon>
    </lineage>
</organism>
<evidence type="ECO:0000313" key="2">
    <source>
        <dbReference type="EMBL" id="WPD18022.1"/>
    </source>
</evidence>
<feature type="region of interest" description="Disordered" evidence="1">
    <location>
        <begin position="1"/>
        <end position="37"/>
    </location>
</feature>
<name>A0ABZ0QNE1_9FIRM</name>
<evidence type="ECO:0008006" key="4">
    <source>
        <dbReference type="Google" id="ProtNLM"/>
    </source>
</evidence>
<keyword evidence="3" id="KW-1185">Reference proteome</keyword>
<feature type="compositionally biased region" description="Low complexity" evidence="1">
    <location>
        <begin position="16"/>
        <end position="33"/>
    </location>
</feature>
<dbReference type="RefSeq" id="WP_318749936.1">
    <property type="nucleotide sequence ID" value="NZ_CP132508.1"/>
</dbReference>
<proteinExistence type="predicted"/>
<feature type="region of interest" description="Disordered" evidence="1">
    <location>
        <begin position="72"/>
        <end position="94"/>
    </location>
</feature>
<sequence length="146" mass="15670">MPPQEDREGRGPSPGPARRASSAPAAPAGRQPSFQQPALFATFRDVDGAQRAAEALKAAGYRDVQIDRLEPVREERGDLTDQPMPKTLTGAMDRDRRALAAMDPTVSGLADDELVGAMPYLMVVPLADGQSRQRAAAIVRRHGGRV</sequence>
<evidence type="ECO:0000313" key="3">
    <source>
        <dbReference type="Proteomes" id="UP001304683"/>
    </source>
</evidence>
<evidence type="ECO:0000256" key="1">
    <source>
        <dbReference type="SAM" id="MobiDB-lite"/>
    </source>
</evidence>
<reference evidence="2 3" key="1">
    <citation type="submission" date="2023-08" db="EMBL/GenBank/DDBJ databases">
        <title>Genome sequence of Thermaerobacter compostii strain Ins1, a spore-forming filamentous bacterium isolated from a deep geothermal reservoir.</title>
        <authorList>
            <person name="Bregnard D."/>
            <person name="Gonzalez D."/>
            <person name="Junier P."/>
        </authorList>
    </citation>
    <scope>NUCLEOTIDE SEQUENCE [LARGE SCALE GENOMIC DNA]</scope>
    <source>
        <strain evidence="2 3">Ins1</strain>
    </source>
</reference>
<gene>
    <name evidence="2" type="ORF">Q5761_06390</name>
</gene>
<feature type="compositionally biased region" description="Basic and acidic residues" evidence="1">
    <location>
        <begin position="1"/>
        <end position="10"/>
    </location>
</feature>
<dbReference type="EMBL" id="CP132508">
    <property type="protein sequence ID" value="WPD18022.1"/>
    <property type="molecule type" value="Genomic_DNA"/>
</dbReference>
<accession>A0ABZ0QNE1</accession>
<protein>
    <recommendedName>
        <fullName evidence="4">SPOR domain-containing protein</fullName>
    </recommendedName>
</protein>
<dbReference type="Proteomes" id="UP001304683">
    <property type="component" value="Chromosome"/>
</dbReference>